<evidence type="ECO:0000256" key="6">
    <source>
        <dbReference type="SAM" id="Phobius"/>
    </source>
</evidence>
<feature type="transmembrane region" description="Helical" evidence="6">
    <location>
        <begin position="381"/>
        <end position="404"/>
    </location>
</feature>
<sequence>MNSPHQSSQPDSELPNLSSHPQLNLLSMFRMGLFQMGLGIMSLLIAGLLNRLMINELVIPATLAAGFIAIPLFVSPARVWFGQTSDAKTIFGMHRTGYVWIGAVMFAIVGFFTTQVMWQLGRSVYEVGWTGSTYGWAILLSGMFALYGISISLSSTPFAALLVDISDEEERSKLVSIVWSMLMVGIVIGAIVVSRLLPCTGTPPSNVSIYAQGDRLTQLQSAIDLVFLAVPAAVVGLTVFATYGIEKKYSRYKFRVAQNEILNGSAASEDKLTLGRALQVLTASKQTGLFFSFLLMMTIGIFMQDAIMEPFGGAVFGMSICATTQLNAAFGMGTLMGLSASGFWVIPRIGKQASARLGCYLVAASCLLLLISGFLQKTWALQAALALFGFASGITTSGALSLMLDLTAAETAGTFVGAWGLSQAIARGLATLSGGIVLDIGKKIFDTPMFAYSFVFICEGLVMIFAVVLLTRVNVQEFRTDAKRAIANVLANELD</sequence>
<dbReference type="SUPFAM" id="SSF103473">
    <property type="entry name" value="MFS general substrate transporter"/>
    <property type="match status" value="1"/>
</dbReference>
<feature type="transmembrane region" description="Helical" evidence="6">
    <location>
        <begin position="33"/>
        <end position="52"/>
    </location>
</feature>
<reference evidence="7" key="1">
    <citation type="submission" date="2024-01" db="EMBL/GenBank/DDBJ databases">
        <title>Bank of Algae and Cyanobacteria of the Azores (BACA) strain genomes.</title>
        <authorList>
            <person name="Luz R."/>
            <person name="Cordeiro R."/>
            <person name="Fonseca A."/>
            <person name="Goncalves V."/>
        </authorList>
    </citation>
    <scope>NUCLEOTIDE SEQUENCE</scope>
    <source>
        <strain evidence="7">BACA0141</strain>
    </source>
</reference>
<dbReference type="EMBL" id="JAZBJZ010000125">
    <property type="protein sequence ID" value="MEE3719324.1"/>
    <property type="molecule type" value="Genomic_DNA"/>
</dbReference>
<keyword evidence="4 6" id="KW-1133">Transmembrane helix</keyword>
<keyword evidence="8" id="KW-1185">Reference proteome</keyword>
<dbReference type="Gene3D" id="1.20.1250.20">
    <property type="entry name" value="MFS general substrate transporter like domains"/>
    <property type="match status" value="1"/>
</dbReference>
<dbReference type="InterPro" id="IPR036259">
    <property type="entry name" value="MFS_trans_sf"/>
</dbReference>
<feature type="transmembrane region" description="Helical" evidence="6">
    <location>
        <begin position="138"/>
        <end position="162"/>
    </location>
</feature>
<name>A0AAW9Q5V9_9CYAN</name>
<dbReference type="Pfam" id="PF03209">
    <property type="entry name" value="PUCC"/>
    <property type="match status" value="1"/>
</dbReference>
<evidence type="ECO:0000256" key="1">
    <source>
        <dbReference type="ARBA" id="ARBA00004141"/>
    </source>
</evidence>
<evidence type="ECO:0000256" key="2">
    <source>
        <dbReference type="ARBA" id="ARBA00008412"/>
    </source>
</evidence>
<evidence type="ECO:0000313" key="8">
    <source>
        <dbReference type="Proteomes" id="UP001333818"/>
    </source>
</evidence>
<comment type="caution">
    <text evidence="7">The sequence shown here is derived from an EMBL/GenBank/DDBJ whole genome shotgun (WGS) entry which is preliminary data.</text>
</comment>
<keyword evidence="5 6" id="KW-0472">Membrane</keyword>
<dbReference type="GO" id="GO:0016020">
    <property type="term" value="C:membrane"/>
    <property type="evidence" value="ECO:0007669"/>
    <property type="project" value="UniProtKB-SubCell"/>
</dbReference>
<comment type="similarity">
    <text evidence="2">Belongs to the PucC family.</text>
</comment>
<feature type="transmembrane region" description="Helical" evidence="6">
    <location>
        <begin position="225"/>
        <end position="245"/>
    </location>
</feature>
<feature type="transmembrane region" description="Helical" evidence="6">
    <location>
        <begin position="450"/>
        <end position="470"/>
    </location>
</feature>
<evidence type="ECO:0000313" key="7">
    <source>
        <dbReference type="EMBL" id="MEE3719324.1"/>
    </source>
</evidence>
<accession>A0AAW9Q5V9</accession>
<feature type="transmembrane region" description="Helical" evidence="6">
    <location>
        <begin position="328"/>
        <end position="346"/>
    </location>
</feature>
<feature type="transmembrane region" description="Helical" evidence="6">
    <location>
        <begin position="288"/>
        <end position="308"/>
    </location>
</feature>
<dbReference type="InterPro" id="IPR004896">
    <property type="entry name" value="PucC-rel"/>
</dbReference>
<dbReference type="PIRSF" id="PIRSF016565">
    <property type="entry name" value="PucC"/>
    <property type="match status" value="1"/>
</dbReference>
<proteinExistence type="inferred from homology"/>
<dbReference type="CDD" id="cd06176">
    <property type="entry name" value="MFS_BCD_PucC-like"/>
    <property type="match status" value="1"/>
</dbReference>
<feature type="transmembrane region" description="Helical" evidence="6">
    <location>
        <begin position="58"/>
        <end position="77"/>
    </location>
</feature>
<dbReference type="InterPro" id="IPR026036">
    <property type="entry name" value="PucC"/>
</dbReference>
<feature type="transmembrane region" description="Helical" evidence="6">
    <location>
        <begin position="98"/>
        <end position="118"/>
    </location>
</feature>
<organism evidence="7 8">
    <name type="scientific">Tumidithrix elongata BACA0141</name>
    <dbReference type="NCBI Taxonomy" id="2716417"/>
    <lineage>
        <taxon>Bacteria</taxon>
        <taxon>Bacillati</taxon>
        <taxon>Cyanobacteriota</taxon>
        <taxon>Cyanophyceae</taxon>
        <taxon>Pseudanabaenales</taxon>
        <taxon>Pseudanabaenaceae</taxon>
        <taxon>Tumidithrix</taxon>
        <taxon>Tumidithrix elongata</taxon>
    </lineage>
</organism>
<keyword evidence="3 6" id="KW-0812">Transmembrane</keyword>
<dbReference type="Proteomes" id="UP001333818">
    <property type="component" value="Unassembled WGS sequence"/>
</dbReference>
<gene>
    <name evidence="7" type="ORF">V2H45_21505</name>
</gene>
<feature type="transmembrane region" description="Helical" evidence="6">
    <location>
        <begin position="174"/>
        <end position="197"/>
    </location>
</feature>
<dbReference type="RefSeq" id="WP_330485761.1">
    <property type="nucleotide sequence ID" value="NZ_JAZBJZ010000125.1"/>
</dbReference>
<protein>
    <submittedName>
        <fullName evidence="7">BCD family MFS transporter</fullName>
    </submittedName>
</protein>
<dbReference type="AlphaFoldDB" id="A0AAW9Q5V9"/>
<dbReference type="PANTHER" id="PTHR23538">
    <property type="entry name" value="44.5 KD BACTERIOCHLOROPHYLL SYNTHASE SUBUNIT"/>
    <property type="match status" value="1"/>
</dbReference>
<dbReference type="PANTHER" id="PTHR23538:SF1">
    <property type="entry name" value="44.5 KD BACTERIOCHLOROPHYLL SYNTHASE SUBUNIT"/>
    <property type="match status" value="1"/>
</dbReference>
<feature type="transmembrane region" description="Helical" evidence="6">
    <location>
        <begin position="416"/>
        <end position="438"/>
    </location>
</feature>
<evidence type="ECO:0000256" key="3">
    <source>
        <dbReference type="ARBA" id="ARBA00022692"/>
    </source>
</evidence>
<feature type="transmembrane region" description="Helical" evidence="6">
    <location>
        <begin position="358"/>
        <end position="375"/>
    </location>
</feature>
<evidence type="ECO:0000256" key="5">
    <source>
        <dbReference type="ARBA" id="ARBA00023136"/>
    </source>
</evidence>
<comment type="subcellular location">
    <subcellularLocation>
        <location evidence="1">Membrane</location>
        <topology evidence="1">Multi-pass membrane protein</topology>
    </subcellularLocation>
</comment>
<evidence type="ECO:0000256" key="4">
    <source>
        <dbReference type="ARBA" id="ARBA00022989"/>
    </source>
</evidence>